<reference evidence="1 2" key="1">
    <citation type="journal article" date="2011" name="J. Bacteriol.">
        <title>Complete genome sequence of the plant pathogen Ralstonia solanacearum strain Po82.</title>
        <authorList>
            <person name="Xu J."/>
            <person name="Zheng H.J."/>
            <person name="Liu L."/>
            <person name="Pan Z.C."/>
            <person name="Prior P."/>
            <person name="Tang B."/>
            <person name="Xu J.S."/>
            <person name="Zhang H."/>
            <person name="Tian Q."/>
            <person name="Zhang L.Q."/>
            <person name="Feng J."/>
        </authorList>
    </citation>
    <scope>NUCLEOTIDE SEQUENCE [LARGE SCALE GENOMIC DNA]</scope>
    <source>
        <strain evidence="1 2">Po82</strain>
    </source>
</reference>
<proteinExistence type="predicted"/>
<dbReference type="EMBL" id="CP002819">
    <property type="protein sequence ID" value="AEG69351.1"/>
    <property type="molecule type" value="Genomic_DNA"/>
</dbReference>
<sequence length="48" mass="5054">MDAQNGLLIESGHGDVRVQPCGSAKNAVKALILCDSLAPRLHGLHISF</sequence>
<evidence type="ECO:0000313" key="1">
    <source>
        <dbReference type="EMBL" id="AEG69351.1"/>
    </source>
</evidence>
<dbReference type="Proteomes" id="UP000007953">
    <property type="component" value="Chromosome"/>
</dbReference>
<organism evidence="1 2">
    <name type="scientific">Ralstonia solanacearum (strain Po82)</name>
    <dbReference type="NCBI Taxonomy" id="1031711"/>
    <lineage>
        <taxon>Bacteria</taxon>
        <taxon>Pseudomonadati</taxon>
        <taxon>Pseudomonadota</taxon>
        <taxon>Betaproteobacteria</taxon>
        <taxon>Burkholderiales</taxon>
        <taxon>Burkholderiaceae</taxon>
        <taxon>Ralstonia</taxon>
        <taxon>Ralstonia solanacearum species complex</taxon>
    </lineage>
</organism>
<dbReference type="AlphaFoldDB" id="F6G2Y5"/>
<evidence type="ECO:0000313" key="2">
    <source>
        <dbReference type="Proteomes" id="UP000007953"/>
    </source>
</evidence>
<name>F6G2Y5_RALS8</name>
<gene>
    <name evidence="1" type="ordered locus">RSPO_c02053</name>
</gene>
<dbReference type="KEGG" id="rsn:RSPO_c02053"/>
<protein>
    <submittedName>
        <fullName evidence="1">Uncharacterized protein</fullName>
    </submittedName>
</protein>
<dbReference type="PATRIC" id="fig|1031711.3.peg.1999"/>
<dbReference type="HOGENOM" id="CLU_3157016_0_0_4"/>
<accession>F6G2Y5</accession>